<evidence type="ECO:0000256" key="1">
    <source>
        <dbReference type="SAM" id="MobiDB-lite"/>
    </source>
</evidence>
<feature type="compositionally biased region" description="Basic and acidic residues" evidence="1">
    <location>
        <begin position="14"/>
        <end position="30"/>
    </location>
</feature>
<dbReference type="HOGENOM" id="CLU_2978972_0_0_1"/>
<feature type="compositionally biased region" description="Pro residues" evidence="1">
    <location>
        <begin position="48"/>
        <end position="58"/>
    </location>
</feature>
<evidence type="ECO:0000313" key="2">
    <source>
        <dbReference type="EMBL" id="EQB57772.1"/>
    </source>
</evidence>
<organism evidence="2 3">
    <name type="scientific">Colletotrichum gloeosporioides (strain Cg-14)</name>
    <name type="common">Anthracnose fungus</name>
    <name type="synonym">Glomerella cingulata</name>
    <dbReference type="NCBI Taxonomy" id="1237896"/>
    <lineage>
        <taxon>Eukaryota</taxon>
        <taxon>Fungi</taxon>
        <taxon>Dikarya</taxon>
        <taxon>Ascomycota</taxon>
        <taxon>Pezizomycotina</taxon>
        <taxon>Sordariomycetes</taxon>
        <taxon>Hypocreomycetidae</taxon>
        <taxon>Glomerellales</taxon>
        <taxon>Glomerellaceae</taxon>
        <taxon>Colletotrichum</taxon>
        <taxon>Colletotrichum gloeosporioides species complex</taxon>
    </lineage>
</organism>
<name>T0KPK3_COLGC</name>
<gene>
    <name evidence="2" type="ORF">CGLO_02071</name>
</gene>
<dbReference type="EMBL" id="AMYD01000423">
    <property type="protein sequence ID" value="EQB57772.1"/>
    <property type="molecule type" value="Genomic_DNA"/>
</dbReference>
<feature type="region of interest" description="Disordered" evidence="1">
    <location>
        <begin position="1"/>
        <end position="58"/>
    </location>
</feature>
<proteinExistence type="predicted"/>
<dbReference type="Proteomes" id="UP000015530">
    <property type="component" value="Unassembled WGS sequence"/>
</dbReference>
<protein>
    <submittedName>
        <fullName evidence="2">Uncharacterized protein</fullName>
    </submittedName>
</protein>
<reference evidence="3" key="1">
    <citation type="journal article" date="2013" name="Mol. Plant Microbe Interact.">
        <title>Global aspects of pacC regulation of pathogenicity genes in Colletotrichum gloeosporioides as revealed by transcriptome analysis.</title>
        <authorList>
            <person name="Alkan N."/>
            <person name="Meng X."/>
            <person name="Friedlander G."/>
            <person name="Reuveni E."/>
            <person name="Sukno S."/>
            <person name="Sherman A."/>
            <person name="Thon M."/>
            <person name="Fluhr R."/>
            <person name="Prusky D."/>
        </authorList>
    </citation>
    <scope>NUCLEOTIDE SEQUENCE [LARGE SCALE GENOMIC DNA]</scope>
    <source>
        <strain evidence="3">Cg-14</strain>
    </source>
</reference>
<dbReference type="OrthoDB" id="10585788at2759"/>
<comment type="caution">
    <text evidence="2">The sequence shown here is derived from an EMBL/GenBank/DDBJ whole genome shotgun (WGS) entry which is preliminary data.</text>
</comment>
<sequence>MAPPAQSESNSDGNLERRGKLKRVTREESQAWHVDIPYARSENLSPSTAPPEGPWSGC</sequence>
<dbReference type="AlphaFoldDB" id="T0KPK3"/>
<feature type="compositionally biased region" description="Polar residues" evidence="1">
    <location>
        <begin position="1"/>
        <end position="13"/>
    </location>
</feature>
<evidence type="ECO:0000313" key="3">
    <source>
        <dbReference type="Proteomes" id="UP000015530"/>
    </source>
</evidence>
<accession>T0KPK3</accession>